<reference evidence="6" key="2">
    <citation type="submission" date="2010-04" db="EMBL/GenBank/DDBJ databases">
        <authorList>
            <person name="Buell R."/>
            <person name="Hamilton J."/>
            <person name="Hostetler J."/>
        </authorList>
    </citation>
    <scope>NUCLEOTIDE SEQUENCE [LARGE SCALE GENOMIC DNA]</scope>
    <source>
        <strain evidence="6">DAOM:BR144</strain>
    </source>
</reference>
<feature type="transmembrane region" description="Helical" evidence="2">
    <location>
        <begin position="68"/>
        <end position="85"/>
    </location>
</feature>
<dbReference type="eggNOG" id="KOG0500">
    <property type="taxonomic scope" value="Eukaryota"/>
</dbReference>
<evidence type="ECO:0000313" key="6">
    <source>
        <dbReference type="Proteomes" id="UP000019132"/>
    </source>
</evidence>
<keyword evidence="2" id="KW-1133">Transmembrane helix</keyword>
<dbReference type="PANTHER" id="PTHR45638:SF11">
    <property type="entry name" value="CYCLIC NUCLEOTIDE-GATED CATION CHANNEL SUBUNIT A"/>
    <property type="match status" value="1"/>
</dbReference>
<dbReference type="Gene3D" id="2.60.120.10">
    <property type="entry name" value="Jelly Rolls"/>
    <property type="match status" value="1"/>
</dbReference>
<dbReference type="STRING" id="431595.K3WXR4"/>
<organism evidence="5 6">
    <name type="scientific">Globisporangium ultimum (strain ATCC 200006 / CBS 805.95 / DAOM BR144)</name>
    <name type="common">Pythium ultimum</name>
    <dbReference type="NCBI Taxonomy" id="431595"/>
    <lineage>
        <taxon>Eukaryota</taxon>
        <taxon>Sar</taxon>
        <taxon>Stramenopiles</taxon>
        <taxon>Oomycota</taxon>
        <taxon>Peronosporomycetes</taxon>
        <taxon>Pythiales</taxon>
        <taxon>Pythiaceae</taxon>
        <taxon>Globisporangium</taxon>
    </lineage>
</organism>
<dbReference type="EnsemblProtists" id="PYU1_T009762">
    <property type="protein sequence ID" value="PYU1_T009762"/>
    <property type="gene ID" value="PYU1_G009744"/>
</dbReference>
<dbReference type="AlphaFoldDB" id="K3WXR4"/>
<dbReference type="GO" id="GO:0044877">
    <property type="term" value="F:protein-containing complex binding"/>
    <property type="evidence" value="ECO:0007669"/>
    <property type="project" value="TreeGrafter"/>
</dbReference>
<dbReference type="GO" id="GO:0005221">
    <property type="term" value="F:intracellularly cyclic nucleotide-activated monoatomic cation channel activity"/>
    <property type="evidence" value="ECO:0007669"/>
    <property type="project" value="InterPro"/>
</dbReference>
<dbReference type="Proteomes" id="UP000019132">
    <property type="component" value="Unassembled WGS sequence"/>
</dbReference>
<keyword evidence="1" id="KW-0813">Transport</keyword>
<dbReference type="InterPro" id="IPR050866">
    <property type="entry name" value="CNG_cation_channel"/>
</dbReference>
<dbReference type="HOGENOM" id="CLU_1172709_0_0_1"/>
<dbReference type="EMBL" id="GL376615">
    <property type="status" value="NOT_ANNOTATED_CDS"/>
    <property type="molecule type" value="Genomic_DNA"/>
</dbReference>
<keyword evidence="1" id="KW-0406">Ion transport</keyword>
<keyword evidence="2" id="KW-0812">Transmembrane</keyword>
<reference evidence="5" key="3">
    <citation type="submission" date="2015-02" db="UniProtKB">
        <authorList>
            <consortium name="EnsemblProtists"/>
        </authorList>
    </citation>
    <scope>IDENTIFICATION</scope>
    <source>
        <strain evidence="5">DAOM BR144</strain>
    </source>
</reference>
<evidence type="ECO:0000256" key="3">
    <source>
        <dbReference type="SAM" id="SignalP"/>
    </source>
</evidence>
<name>K3WXR4_GLOUD</name>
<dbReference type="InterPro" id="IPR018490">
    <property type="entry name" value="cNMP-bd_dom_sf"/>
</dbReference>
<dbReference type="Gene3D" id="1.10.287.630">
    <property type="entry name" value="Helix hairpin bin"/>
    <property type="match status" value="1"/>
</dbReference>
<sequence length="237" mass="26798">MLKMLTLTAIIAHYCACGWHYIVFDVVFTEREDSVTSSLVAAYLSDTMHVLLNMIGNGKASGVAAKDGYSIILLLIGILHFAYVIDNISMLIATANYSPGVEYERKMQALVSKMDRMELPHELQGCIHQYHEHLWKEYDTTIGGIIEFTHDLTRPLALEVGLCRYMNLVVRVPFWSDCNPGFMSAVVLNLHPRVYLPDDYVARKGEIGTEFFMIHRGVIIERQFDSPTGLLLARSHS</sequence>
<evidence type="ECO:0000256" key="1">
    <source>
        <dbReference type="ARBA" id="ARBA00023286"/>
    </source>
</evidence>
<keyword evidence="1" id="KW-0407">Ion channel</keyword>
<proteinExistence type="predicted"/>
<evidence type="ECO:0000259" key="4">
    <source>
        <dbReference type="PROSITE" id="PS50042"/>
    </source>
</evidence>
<dbReference type="InParanoid" id="K3WXR4"/>
<reference evidence="6" key="1">
    <citation type="journal article" date="2010" name="Genome Biol.">
        <title>Genome sequence of the necrotrophic plant pathogen Pythium ultimum reveals original pathogenicity mechanisms and effector repertoire.</title>
        <authorList>
            <person name="Levesque C.A."/>
            <person name="Brouwer H."/>
            <person name="Cano L."/>
            <person name="Hamilton J.P."/>
            <person name="Holt C."/>
            <person name="Huitema E."/>
            <person name="Raffaele S."/>
            <person name="Robideau G.P."/>
            <person name="Thines M."/>
            <person name="Win J."/>
            <person name="Zerillo M.M."/>
            <person name="Beakes G.W."/>
            <person name="Boore J.L."/>
            <person name="Busam D."/>
            <person name="Dumas B."/>
            <person name="Ferriera S."/>
            <person name="Fuerstenberg S.I."/>
            <person name="Gachon C.M."/>
            <person name="Gaulin E."/>
            <person name="Govers F."/>
            <person name="Grenville-Briggs L."/>
            <person name="Horner N."/>
            <person name="Hostetler J."/>
            <person name="Jiang R.H."/>
            <person name="Johnson J."/>
            <person name="Krajaejun T."/>
            <person name="Lin H."/>
            <person name="Meijer H.J."/>
            <person name="Moore B."/>
            <person name="Morris P."/>
            <person name="Phuntmart V."/>
            <person name="Puiu D."/>
            <person name="Shetty J."/>
            <person name="Stajich J.E."/>
            <person name="Tripathy S."/>
            <person name="Wawra S."/>
            <person name="van West P."/>
            <person name="Whitty B.R."/>
            <person name="Coutinho P.M."/>
            <person name="Henrissat B."/>
            <person name="Martin F."/>
            <person name="Thomas P.D."/>
            <person name="Tyler B.M."/>
            <person name="De Vries R.P."/>
            <person name="Kamoun S."/>
            <person name="Yandell M."/>
            <person name="Tisserat N."/>
            <person name="Buell C.R."/>
        </authorList>
    </citation>
    <scope>NUCLEOTIDE SEQUENCE</scope>
    <source>
        <strain evidence="6">DAOM:BR144</strain>
    </source>
</reference>
<feature type="signal peptide" evidence="3">
    <location>
        <begin position="1"/>
        <end position="17"/>
    </location>
</feature>
<dbReference type="PROSITE" id="PS50042">
    <property type="entry name" value="CNMP_BINDING_3"/>
    <property type="match status" value="1"/>
</dbReference>
<evidence type="ECO:0000313" key="5">
    <source>
        <dbReference type="EnsemblProtists" id="PYU1_T009762"/>
    </source>
</evidence>
<feature type="chain" id="PRO_5003871637" description="Cyclic nucleotide-binding domain-containing protein" evidence="3">
    <location>
        <begin position="18"/>
        <end position="237"/>
    </location>
</feature>
<keyword evidence="1" id="KW-1071">Ligand-gated ion channel</keyword>
<evidence type="ECO:0000256" key="2">
    <source>
        <dbReference type="SAM" id="Phobius"/>
    </source>
</evidence>
<dbReference type="PANTHER" id="PTHR45638">
    <property type="entry name" value="CYCLIC NUCLEOTIDE-GATED CATION CHANNEL SUBUNIT A"/>
    <property type="match status" value="1"/>
</dbReference>
<dbReference type="InterPro" id="IPR000595">
    <property type="entry name" value="cNMP-bd_dom"/>
</dbReference>
<protein>
    <recommendedName>
        <fullName evidence="4">Cyclic nucleotide-binding domain-containing protein</fullName>
    </recommendedName>
</protein>
<keyword evidence="2" id="KW-0472">Membrane</keyword>
<dbReference type="VEuPathDB" id="FungiDB:PYU1_G009744"/>
<keyword evidence="6" id="KW-1185">Reference proteome</keyword>
<keyword evidence="3" id="KW-0732">Signal</keyword>
<feature type="domain" description="Cyclic nucleotide-binding" evidence="4">
    <location>
        <begin position="174"/>
        <end position="219"/>
    </location>
</feature>
<dbReference type="InterPro" id="IPR014710">
    <property type="entry name" value="RmlC-like_jellyroll"/>
</dbReference>
<accession>K3WXR4</accession>
<dbReference type="SUPFAM" id="SSF51206">
    <property type="entry name" value="cAMP-binding domain-like"/>
    <property type="match status" value="1"/>
</dbReference>
<dbReference type="OMA" id="IAHYCAC"/>